<dbReference type="AlphaFoldDB" id="A0A1E7XY17"/>
<reference evidence="4 5" key="1">
    <citation type="submission" date="2016-07" db="EMBL/GenBank/DDBJ databases">
        <title>Draft Genome Sequence of Bifidobacterium adolescentis strain Km 4.</title>
        <authorList>
            <person name="Danilenko V.N."/>
        </authorList>
    </citation>
    <scope>NUCLEOTIDE SEQUENCE [LARGE SCALE GENOMIC DNA]</scope>
    <source>
        <strain evidence="4 5">Km 4</strain>
    </source>
</reference>
<dbReference type="GO" id="GO:0003677">
    <property type="term" value="F:DNA binding"/>
    <property type="evidence" value="ECO:0007669"/>
    <property type="project" value="UniProtKB-KW"/>
</dbReference>
<gene>
    <name evidence="4" type="ORF">BBK15_10030</name>
</gene>
<accession>A0A1E7XY17</accession>
<comment type="caution">
    <text evidence="4">The sequence shown here is derived from an EMBL/GenBank/DDBJ whole genome shotgun (WGS) entry which is preliminary data.</text>
</comment>
<dbReference type="EMBL" id="MAXD01000017">
    <property type="protein sequence ID" value="OFA33602.1"/>
    <property type="molecule type" value="Genomic_DNA"/>
</dbReference>
<feature type="domain" description="Cas12f1-like TNB" evidence="3">
    <location>
        <begin position="18"/>
        <end position="60"/>
    </location>
</feature>
<evidence type="ECO:0000256" key="1">
    <source>
        <dbReference type="ARBA" id="ARBA00023125"/>
    </source>
</evidence>
<name>A0A1E7XY17_BIFAD</name>
<organism evidence="4 5">
    <name type="scientific">Bifidobacterium adolescentis</name>
    <dbReference type="NCBI Taxonomy" id="1680"/>
    <lineage>
        <taxon>Bacteria</taxon>
        <taxon>Bacillati</taxon>
        <taxon>Actinomycetota</taxon>
        <taxon>Actinomycetes</taxon>
        <taxon>Bifidobacteriales</taxon>
        <taxon>Bifidobacteriaceae</taxon>
        <taxon>Bifidobacterium</taxon>
    </lineage>
</organism>
<evidence type="ECO:0000313" key="5">
    <source>
        <dbReference type="Proteomes" id="UP000175684"/>
    </source>
</evidence>
<proteinExistence type="predicted"/>
<dbReference type="Proteomes" id="UP000175684">
    <property type="component" value="Unassembled WGS sequence"/>
</dbReference>
<sequence length="101" mass="10873">MTQAVKRSSLGHTHSRSQYTSQTCGRCGHVDKKNRESQAVFVCRKCSYTANADVIAARNILKRGLDTLAVTSETLWGADGTPVEQGRKTNGDAACESLALS</sequence>
<feature type="region of interest" description="Disordered" evidence="2">
    <location>
        <begin position="1"/>
        <end position="24"/>
    </location>
</feature>
<protein>
    <recommendedName>
        <fullName evidence="3">Cas12f1-like TNB domain-containing protein</fullName>
    </recommendedName>
</protein>
<evidence type="ECO:0000259" key="3">
    <source>
        <dbReference type="Pfam" id="PF07282"/>
    </source>
</evidence>
<evidence type="ECO:0000313" key="4">
    <source>
        <dbReference type="EMBL" id="OFA33602.1"/>
    </source>
</evidence>
<dbReference type="Pfam" id="PF07282">
    <property type="entry name" value="Cas12f1-like_TNB"/>
    <property type="match status" value="1"/>
</dbReference>
<evidence type="ECO:0000256" key="2">
    <source>
        <dbReference type="SAM" id="MobiDB-lite"/>
    </source>
</evidence>
<dbReference type="InterPro" id="IPR010095">
    <property type="entry name" value="Cas12f1-like_TNB"/>
</dbReference>
<keyword evidence="1" id="KW-0238">DNA-binding</keyword>